<dbReference type="Gene3D" id="3.40.50.1820">
    <property type="entry name" value="alpha/beta hydrolase"/>
    <property type="match status" value="1"/>
</dbReference>
<dbReference type="OrthoDB" id="9808543at2"/>
<evidence type="ECO:0000259" key="3">
    <source>
        <dbReference type="Pfam" id="PF12697"/>
    </source>
</evidence>
<feature type="domain" description="AB hydrolase-1" evidence="3">
    <location>
        <begin position="38"/>
        <end position="257"/>
    </location>
</feature>
<dbReference type="SUPFAM" id="SSF53474">
    <property type="entry name" value="alpha/beta-Hydrolases"/>
    <property type="match status" value="1"/>
</dbReference>
<dbReference type="Pfam" id="PF12697">
    <property type="entry name" value="Abhydrolase_6"/>
    <property type="match status" value="1"/>
</dbReference>
<reference evidence="4 5" key="1">
    <citation type="submission" date="2019-03" db="EMBL/GenBank/DDBJ databases">
        <title>This is whole genome sequence of Paenibacillus sp MS74 strain.</title>
        <authorList>
            <person name="Trinh H.N."/>
        </authorList>
    </citation>
    <scope>NUCLEOTIDE SEQUENCE [LARGE SCALE GENOMIC DNA]</scope>
    <source>
        <strain evidence="4 5">MS74</strain>
    </source>
</reference>
<dbReference type="InterPro" id="IPR029058">
    <property type="entry name" value="AB_hydrolase_fold"/>
</dbReference>
<dbReference type="GO" id="GO:0052689">
    <property type="term" value="F:carboxylic ester hydrolase activity"/>
    <property type="evidence" value="ECO:0007669"/>
    <property type="project" value="UniProtKB-ARBA"/>
</dbReference>
<sequence>MNEGAVVNSTFSLAAGEDAVIRGHVQVVEAGGRKPVLIVCHGFKSFKDWGFFPYITKRFAKSGFYVIHFNFSHNGVKVTDFDELYKFAVNTFSREQADLELLLQRLLQGELPHAEQADLSRIALLGHSRGGGNSVLFAAAHAEVRAVVTWNGIADADLFDDAFKEEIARSGVAYTRNARTQQDMPIAAAFYEDLQANRERFDITRHWVQLQIPMLAVQADHDSPRLAQGFEALRQAAPEHSYVIVKDANHTFGAIHPFAGTTPQLEAAIEASLRFLQQRM</sequence>
<evidence type="ECO:0000313" key="4">
    <source>
        <dbReference type="EMBL" id="TDF97581.1"/>
    </source>
</evidence>
<name>A0A4R5KPH1_9BACL</name>
<dbReference type="PANTHER" id="PTHR22946:SF9">
    <property type="entry name" value="POLYKETIDE TRANSFERASE AF380"/>
    <property type="match status" value="1"/>
</dbReference>
<evidence type="ECO:0000256" key="1">
    <source>
        <dbReference type="ARBA" id="ARBA00022801"/>
    </source>
</evidence>
<proteinExistence type="inferred from homology"/>
<comment type="similarity">
    <text evidence="2">Belongs to the AB hydrolase superfamily. FUS2 hydrolase family.</text>
</comment>
<keyword evidence="1 4" id="KW-0378">Hydrolase</keyword>
<accession>A0A4R5KPH1</accession>
<dbReference type="InterPro" id="IPR050261">
    <property type="entry name" value="FrsA_esterase"/>
</dbReference>
<keyword evidence="5" id="KW-1185">Reference proteome</keyword>
<dbReference type="PANTHER" id="PTHR22946">
    <property type="entry name" value="DIENELACTONE HYDROLASE DOMAIN-CONTAINING PROTEIN-RELATED"/>
    <property type="match status" value="1"/>
</dbReference>
<protein>
    <submittedName>
        <fullName evidence="4">Alpha/beta fold hydrolase</fullName>
    </submittedName>
</protein>
<dbReference type="AlphaFoldDB" id="A0A4R5KPH1"/>
<organism evidence="4 5">
    <name type="scientific">Paenibacillus piri</name>
    <dbReference type="NCBI Taxonomy" id="2547395"/>
    <lineage>
        <taxon>Bacteria</taxon>
        <taxon>Bacillati</taxon>
        <taxon>Bacillota</taxon>
        <taxon>Bacilli</taxon>
        <taxon>Bacillales</taxon>
        <taxon>Paenibacillaceae</taxon>
        <taxon>Paenibacillus</taxon>
    </lineage>
</organism>
<comment type="caution">
    <text evidence="4">The sequence shown here is derived from an EMBL/GenBank/DDBJ whole genome shotgun (WGS) entry which is preliminary data.</text>
</comment>
<dbReference type="InterPro" id="IPR000073">
    <property type="entry name" value="AB_hydrolase_1"/>
</dbReference>
<dbReference type="Proteomes" id="UP000295636">
    <property type="component" value="Unassembled WGS sequence"/>
</dbReference>
<dbReference type="EMBL" id="SMRT01000005">
    <property type="protein sequence ID" value="TDF97581.1"/>
    <property type="molecule type" value="Genomic_DNA"/>
</dbReference>
<dbReference type="RefSeq" id="WP_133228781.1">
    <property type="nucleotide sequence ID" value="NZ_SMRT01000005.1"/>
</dbReference>
<evidence type="ECO:0000313" key="5">
    <source>
        <dbReference type="Proteomes" id="UP000295636"/>
    </source>
</evidence>
<evidence type="ECO:0000256" key="2">
    <source>
        <dbReference type="ARBA" id="ARBA00038115"/>
    </source>
</evidence>
<gene>
    <name evidence="4" type="ORF">E1757_13305</name>
</gene>